<evidence type="ECO:0000256" key="2">
    <source>
        <dbReference type="ARBA" id="ARBA00010868"/>
    </source>
</evidence>
<dbReference type="GO" id="GO:0030335">
    <property type="term" value="P:positive regulation of cell migration"/>
    <property type="evidence" value="ECO:0007669"/>
    <property type="project" value="TreeGrafter"/>
</dbReference>
<dbReference type="GO" id="GO:0070098">
    <property type="term" value="P:chemokine-mediated signaling pathway"/>
    <property type="evidence" value="ECO:0007669"/>
    <property type="project" value="TreeGrafter"/>
</dbReference>
<dbReference type="GO" id="GO:0008009">
    <property type="term" value="F:chemokine activity"/>
    <property type="evidence" value="ECO:0007669"/>
    <property type="project" value="InterPro"/>
</dbReference>
<evidence type="ECO:0000256" key="1">
    <source>
        <dbReference type="ARBA" id="ARBA00004613"/>
    </source>
</evidence>
<gene>
    <name evidence="17" type="primary">CCL25</name>
</gene>
<evidence type="ECO:0000313" key="17">
    <source>
        <dbReference type="RefSeq" id="XP_032129397.1"/>
    </source>
</evidence>
<dbReference type="GeneID" id="116547617"/>
<dbReference type="GO" id="GO:0048245">
    <property type="term" value="P:eosinophil chemotaxis"/>
    <property type="evidence" value="ECO:0007669"/>
    <property type="project" value="TreeGrafter"/>
</dbReference>
<feature type="region of interest" description="Disordered" evidence="13">
    <location>
        <begin position="160"/>
        <end position="179"/>
    </location>
</feature>
<name>A0A6J3HHE9_SAPAP</name>
<dbReference type="AlphaFoldDB" id="A0A6J3HHE9"/>
<dbReference type="GO" id="GO:0061844">
    <property type="term" value="P:antimicrobial humoral immune response mediated by antimicrobial peptide"/>
    <property type="evidence" value="ECO:0007669"/>
    <property type="project" value="TreeGrafter"/>
</dbReference>
<evidence type="ECO:0000313" key="16">
    <source>
        <dbReference type="Proteomes" id="UP000504640"/>
    </source>
</evidence>
<evidence type="ECO:0000256" key="9">
    <source>
        <dbReference type="ARBA" id="ARBA00070046"/>
    </source>
</evidence>
<dbReference type="FunFam" id="2.40.50.40:FF:000026">
    <property type="entry name" value="C-C motif chemokine 25"/>
    <property type="match status" value="1"/>
</dbReference>
<evidence type="ECO:0000256" key="12">
    <source>
        <dbReference type="ARBA" id="ARBA00083040"/>
    </source>
</evidence>
<evidence type="ECO:0000256" key="5">
    <source>
        <dbReference type="ARBA" id="ARBA00022525"/>
    </source>
</evidence>
<accession>A0A6J3HHE9</accession>
<evidence type="ECO:0000259" key="15">
    <source>
        <dbReference type="SMART" id="SM00199"/>
    </source>
</evidence>
<dbReference type="InterPro" id="IPR036048">
    <property type="entry name" value="Interleukin_8-like_sf"/>
</dbReference>
<keyword evidence="4" id="KW-0202">Cytokine</keyword>
<evidence type="ECO:0000256" key="14">
    <source>
        <dbReference type="SAM" id="Phobius"/>
    </source>
</evidence>
<dbReference type="PANTHER" id="PTHR12015:SF70">
    <property type="entry name" value="C-C MOTIF CHEMOKINE 25"/>
    <property type="match status" value="1"/>
</dbReference>
<evidence type="ECO:0000256" key="10">
    <source>
        <dbReference type="ARBA" id="ARBA00077260"/>
    </source>
</evidence>
<keyword evidence="8" id="KW-0395">Inflammatory response</keyword>
<sequence length="210" mass="22968">MQVRETGKRALFGESRQESLAYSPLGISSFDPVNIGAQGGEPACSMNLWLLACLVAGFLGAWAPAVRVQGIFEDCCLAHHYPIGLAVLRRAWAYRIQEVSGSCNLPAVIFYLPKRHRKVCGNPKNREVQKAMKFLDARNKSFAKLLNNMKNFPGSHAVKKFSSGSSKLSSSKFSNPISSSRRNASLLIPSNSGKDSWSCDRLPSVTFAEG</sequence>
<comment type="similarity">
    <text evidence="2">Belongs to the intercrine beta (chemokine CC) family.</text>
</comment>
<dbReference type="Proteomes" id="UP000504640">
    <property type="component" value="Unplaced"/>
</dbReference>
<dbReference type="InterPro" id="IPR039809">
    <property type="entry name" value="Chemokine_b/g/d"/>
</dbReference>
<keyword evidence="14" id="KW-1133">Transmembrane helix</keyword>
<keyword evidence="14" id="KW-0472">Membrane</keyword>
<dbReference type="CTD" id="6370"/>
<keyword evidence="16" id="KW-1185">Reference proteome</keyword>
<dbReference type="RefSeq" id="XP_032129397.1">
    <property type="nucleotide sequence ID" value="XM_032273506.1"/>
</dbReference>
<evidence type="ECO:0000256" key="7">
    <source>
        <dbReference type="ARBA" id="ARBA00023157"/>
    </source>
</evidence>
<dbReference type="GO" id="GO:0005615">
    <property type="term" value="C:extracellular space"/>
    <property type="evidence" value="ECO:0007669"/>
    <property type="project" value="UniProtKB-KW"/>
</dbReference>
<dbReference type="InterPro" id="IPR001811">
    <property type="entry name" value="Chemokine_IL8-like_dom"/>
</dbReference>
<dbReference type="GO" id="GO:0006954">
    <property type="term" value="P:inflammatory response"/>
    <property type="evidence" value="ECO:0007669"/>
    <property type="project" value="UniProtKB-KW"/>
</dbReference>
<dbReference type="Gene3D" id="2.40.50.40">
    <property type="match status" value="1"/>
</dbReference>
<evidence type="ECO:0000256" key="3">
    <source>
        <dbReference type="ARBA" id="ARBA00022500"/>
    </source>
</evidence>
<keyword evidence="7" id="KW-1015">Disulfide bond</keyword>
<evidence type="ECO:0000256" key="13">
    <source>
        <dbReference type="SAM" id="MobiDB-lite"/>
    </source>
</evidence>
<feature type="transmembrane region" description="Helical" evidence="14">
    <location>
        <begin position="48"/>
        <end position="66"/>
    </location>
</feature>
<dbReference type="Pfam" id="PF00048">
    <property type="entry name" value="IL8"/>
    <property type="match status" value="1"/>
</dbReference>
<dbReference type="PANTHER" id="PTHR12015">
    <property type="entry name" value="SMALL INDUCIBLE CYTOKINE A"/>
    <property type="match status" value="1"/>
</dbReference>
<protein>
    <recommendedName>
        <fullName evidence="9">C-C motif chemokine 25</fullName>
    </recommendedName>
    <alternativeName>
        <fullName evidence="11">Chemokine TECK</fullName>
    </alternativeName>
    <alternativeName>
        <fullName evidence="10">Small-inducible cytokine A25</fullName>
    </alternativeName>
    <alternativeName>
        <fullName evidence="12">Thymus-expressed chemokine</fullName>
    </alternativeName>
</protein>
<reference evidence="17" key="1">
    <citation type="submission" date="2025-08" db="UniProtKB">
        <authorList>
            <consortium name="RefSeq"/>
        </authorList>
    </citation>
    <scope>IDENTIFICATION</scope>
    <source>
        <tissue evidence="17">Blood</tissue>
    </source>
</reference>
<comment type="subcellular location">
    <subcellularLocation>
        <location evidence="1">Secreted</location>
    </subcellularLocation>
</comment>
<feature type="domain" description="Chemokine interleukin-8-like" evidence="15">
    <location>
        <begin position="72"/>
        <end position="135"/>
    </location>
</feature>
<keyword evidence="14" id="KW-0812">Transmembrane</keyword>
<keyword evidence="3" id="KW-0145">Chemotaxis</keyword>
<dbReference type="GO" id="GO:0048020">
    <property type="term" value="F:CCR chemokine receptor binding"/>
    <property type="evidence" value="ECO:0007669"/>
    <property type="project" value="TreeGrafter"/>
</dbReference>
<evidence type="ECO:0000256" key="11">
    <source>
        <dbReference type="ARBA" id="ARBA00081713"/>
    </source>
</evidence>
<evidence type="ECO:0000256" key="6">
    <source>
        <dbReference type="ARBA" id="ARBA00022729"/>
    </source>
</evidence>
<dbReference type="SUPFAM" id="SSF54117">
    <property type="entry name" value="Interleukin 8-like chemokines"/>
    <property type="match status" value="1"/>
</dbReference>
<organism evidence="16 17">
    <name type="scientific">Sapajus apella</name>
    <name type="common">Brown-capped capuchin</name>
    <name type="synonym">Cebus apella</name>
    <dbReference type="NCBI Taxonomy" id="9515"/>
    <lineage>
        <taxon>Eukaryota</taxon>
        <taxon>Metazoa</taxon>
        <taxon>Chordata</taxon>
        <taxon>Craniata</taxon>
        <taxon>Vertebrata</taxon>
        <taxon>Euteleostomi</taxon>
        <taxon>Mammalia</taxon>
        <taxon>Eutheria</taxon>
        <taxon>Euarchontoglires</taxon>
        <taxon>Primates</taxon>
        <taxon>Haplorrhini</taxon>
        <taxon>Platyrrhini</taxon>
        <taxon>Cebidae</taxon>
        <taxon>Cebinae</taxon>
        <taxon>Sapajus</taxon>
    </lineage>
</organism>
<dbReference type="SMART" id="SM00199">
    <property type="entry name" value="SCY"/>
    <property type="match status" value="1"/>
</dbReference>
<keyword evidence="6" id="KW-0732">Signal</keyword>
<evidence type="ECO:0000256" key="4">
    <source>
        <dbReference type="ARBA" id="ARBA00022514"/>
    </source>
</evidence>
<keyword evidence="5" id="KW-0964">Secreted</keyword>
<proteinExistence type="inferred from homology"/>
<evidence type="ECO:0000256" key="8">
    <source>
        <dbReference type="ARBA" id="ARBA00023198"/>
    </source>
</evidence>